<evidence type="ECO:0000256" key="4">
    <source>
        <dbReference type="RuleBase" id="RU362116"/>
    </source>
</evidence>
<evidence type="ECO:0000259" key="5">
    <source>
        <dbReference type="Pfam" id="PF00460"/>
    </source>
</evidence>
<keyword evidence="9" id="KW-1185">Reference proteome</keyword>
<evidence type="ECO:0000256" key="1">
    <source>
        <dbReference type="ARBA" id="ARBA00004117"/>
    </source>
</evidence>
<protein>
    <recommendedName>
        <fullName evidence="4">Flagellar hook protein FlgE</fullName>
    </recommendedName>
</protein>
<evidence type="ECO:0000313" key="9">
    <source>
        <dbReference type="Proteomes" id="UP000282892"/>
    </source>
</evidence>
<dbReference type="InterPro" id="IPR020013">
    <property type="entry name" value="Flagellar_FlgE/F/G"/>
</dbReference>
<dbReference type="PANTHER" id="PTHR30435:SF1">
    <property type="entry name" value="FLAGELLAR HOOK PROTEIN FLGE"/>
    <property type="match status" value="1"/>
</dbReference>
<dbReference type="InterPro" id="IPR001444">
    <property type="entry name" value="Flag_bb_rod_N"/>
</dbReference>
<dbReference type="PROSITE" id="PS00588">
    <property type="entry name" value="FLAGELLA_BB_ROD"/>
    <property type="match status" value="1"/>
</dbReference>
<evidence type="ECO:0000313" key="8">
    <source>
        <dbReference type="EMBL" id="AZU64179.1"/>
    </source>
</evidence>
<keyword evidence="8" id="KW-0966">Cell projection</keyword>
<dbReference type="GO" id="GO:0009425">
    <property type="term" value="C:bacterial-type flagellum basal body"/>
    <property type="evidence" value="ECO:0007669"/>
    <property type="project" value="UniProtKB-SubCell"/>
</dbReference>
<name>A0A3Q9QVD8_9BACI</name>
<sequence length="273" mass="28332">MLRSLNSGVSGLKGFQTKLDVIGNNIANVNTVGFKKGRVVFEDIFSQTVKSATGPKSNPVTGAPISGGTNPIQVGLGTRVGSIDTVHTPGSPTTTNIGTDLYLDGDGFFVVQDQAGKSFLTRAGNFKLDSSNQLVNQNGMFVLDQTGNTITIPSGFISFAIDQSGAIIGVDVDGNSVDTGMKIGTVAVNNPSGLLKAGGSLYTLTPNADSRNMAGLLARGSNASIISGALEMSNVDLSEELTDMITAQRGFQANAKIITVSDSILEELVNLKR</sequence>
<evidence type="ECO:0000259" key="7">
    <source>
        <dbReference type="Pfam" id="PF22692"/>
    </source>
</evidence>
<dbReference type="Pfam" id="PF06429">
    <property type="entry name" value="Flg_bbr_C"/>
    <property type="match status" value="1"/>
</dbReference>
<dbReference type="InterPro" id="IPR019776">
    <property type="entry name" value="Flagellar_basal_body_rod_CS"/>
</dbReference>
<organism evidence="8 9">
    <name type="scientific">Neobacillus mesonae</name>
    <dbReference type="NCBI Taxonomy" id="1193713"/>
    <lineage>
        <taxon>Bacteria</taxon>
        <taxon>Bacillati</taxon>
        <taxon>Bacillota</taxon>
        <taxon>Bacilli</taxon>
        <taxon>Bacillales</taxon>
        <taxon>Bacillaceae</taxon>
        <taxon>Neobacillus</taxon>
    </lineage>
</organism>
<dbReference type="EMBL" id="CP022572">
    <property type="protein sequence ID" value="AZU64179.1"/>
    <property type="molecule type" value="Genomic_DNA"/>
</dbReference>
<dbReference type="GO" id="GO:0009424">
    <property type="term" value="C:bacterial-type flagellum hook"/>
    <property type="evidence" value="ECO:0007669"/>
    <property type="project" value="TreeGrafter"/>
</dbReference>
<keyword evidence="3 4" id="KW-0975">Bacterial flagellum</keyword>
<dbReference type="RefSeq" id="WP_127488878.1">
    <property type="nucleotide sequence ID" value="NZ_CP022572.1"/>
</dbReference>
<comment type="subcellular location">
    <subcellularLocation>
        <location evidence="1 4">Bacterial flagellum basal body</location>
    </subcellularLocation>
</comment>
<dbReference type="STRING" id="1193713.GCA_001636315_01837"/>
<feature type="domain" description="Flagellar basal body rod protein N-terminal" evidence="5">
    <location>
        <begin position="5"/>
        <end position="35"/>
    </location>
</feature>
<reference evidence="8 9" key="1">
    <citation type="submission" date="2017-07" db="EMBL/GenBank/DDBJ databases">
        <title>The complete genome sequence of Bacillus mesonae strain H20-5, an efficient strain improving plant abiotic stress resistance.</title>
        <authorList>
            <person name="Kim S.Y."/>
            <person name="Song H."/>
            <person name="Sang M.K."/>
            <person name="Weon H.-Y."/>
            <person name="Song J."/>
        </authorList>
    </citation>
    <scope>NUCLEOTIDE SEQUENCE [LARGE SCALE GENOMIC DNA]</scope>
    <source>
        <strain evidence="8 9">H20-5</strain>
    </source>
</reference>
<dbReference type="Pfam" id="PF22692">
    <property type="entry name" value="LlgE_F_G_D1"/>
    <property type="match status" value="1"/>
</dbReference>
<dbReference type="Pfam" id="PF00460">
    <property type="entry name" value="Flg_bb_rod"/>
    <property type="match status" value="1"/>
</dbReference>
<evidence type="ECO:0000256" key="3">
    <source>
        <dbReference type="ARBA" id="ARBA00023143"/>
    </source>
</evidence>
<proteinExistence type="inferred from homology"/>
<dbReference type="InterPro" id="IPR053967">
    <property type="entry name" value="LlgE_F_G-like_D1"/>
</dbReference>
<feature type="domain" description="Flagellar hook protein FlgE/F/G-like D1" evidence="7">
    <location>
        <begin position="103"/>
        <end position="167"/>
    </location>
</feature>
<accession>A0A3Q9QVD8</accession>
<dbReference type="InterPro" id="IPR037925">
    <property type="entry name" value="FlgE/F/G-like"/>
</dbReference>
<comment type="function">
    <text evidence="4">A flexible structure which links the flagellar filament to the drive apparatus in the basal body.</text>
</comment>
<gene>
    <name evidence="8" type="primary">flgG</name>
    <name evidence="8" type="ORF">CHR53_24690</name>
</gene>
<dbReference type="GO" id="GO:0071978">
    <property type="term" value="P:bacterial-type flagellum-dependent swarming motility"/>
    <property type="evidence" value="ECO:0007669"/>
    <property type="project" value="TreeGrafter"/>
</dbReference>
<dbReference type="GO" id="GO:0005829">
    <property type="term" value="C:cytosol"/>
    <property type="evidence" value="ECO:0007669"/>
    <property type="project" value="TreeGrafter"/>
</dbReference>
<dbReference type="InterPro" id="IPR010930">
    <property type="entry name" value="Flg_bb/hook_C_dom"/>
</dbReference>
<evidence type="ECO:0000256" key="2">
    <source>
        <dbReference type="ARBA" id="ARBA00009677"/>
    </source>
</evidence>
<keyword evidence="8" id="KW-0969">Cilium</keyword>
<dbReference type="KEGG" id="nmk:CHR53_24690"/>
<evidence type="ECO:0000259" key="6">
    <source>
        <dbReference type="Pfam" id="PF06429"/>
    </source>
</evidence>
<comment type="similarity">
    <text evidence="2 4">Belongs to the flagella basal body rod proteins family.</text>
</comment>
<keyword evidence="8" id="KW-0282">Flagellum</keyword>
<dbReference type="Proteomes" id="UP000282892">
    <property type="component" value="Chromosome"/>
</dbReference>
<dbReference type="AlphaFoldDB" id="A0A3Q9QVD8"/>
<dbReference type="OrthoDB" id="9804559at2"/>
<dbReference type="NCBIfam" id="TIGR03506">
    <property type="entry name" value="FlgEFG_subfam"/>
    <property type="match status" value="2"/>
</dbReference>
<feature type="domain" description="Flagellar basal-body/hook protein C-terminal" evidence="6">
    <location>
        <begin position="227"/>
        <end position="271"/>
    </location>
</feature>
<dbReference type="SUPFAM" id="SSF117143">
    <property type="entry name" value="Flagellar hook protein flgE"/>
    <property type="match status" value="1"/>
</dbReference>
<dbReference type="PANTHER" id="PTHR30435">
    <property type="entry name" value="FLAGELLAR PROTEIN"/>
    <property type="match status" value="1"/>
</dbReference>